<dbReference type="CDD" id="cd16376">
    <property type="entry name" value="Avd_like"/>
    <property type="match status" value="1"/>
</dbReference>
<evidence type="ECO:0008006" key="3">
    <source>
        <dbReference type="Google" id="ProtNLM"/>
    </source>
</evidence>
<dbReference type="OrthoDB" id="8595978at2"/>
<evidence type="ECO:0000313" key="2">
    <source>
        <dbReference type="Proteomes" id="UP000288079"/>
    </source>
</evidence>
<reference evidence="1 2" key="1">
    <citation type="submission" date="2018-10" db="EMBL/GenBank/DDBJ databases">
        <title>Draft Genome Sequence of Bacteroides sp. KCTC 15687.</title>
        <authorList>
            <person name="Yu S.Y."/>
            <person name="Kim J.S."/>
            <person name="Oh B.S."/>
            <person name="Park S.H."/>
            <person name="Kang S.W."/>
            <person name="Park J.E."/>
            <person name="Choi S.H."/>
            <person name="Han K.I."/>
            <person name="Lee K.C."/>
            <person name="Eom M.K."/>
            <person name="Suh M.K."/>
            <person name="Lee D.H."/>
            <person name="Yoon H."/>
            <person name="Kim B."/>
            <person name="Yang S.J."/>
            <person name="Lee J.S."/>
            <person name="Lee J.H."/>
        </authorList>
    </citation>
    <scope>NUCLEOTIDE SEQUENCE [LARGE SCALE GENOMIC DNA]</scope>
    <source>
        <strain evidence="1 2">KCTC 15687</strain>
    </source>
</reference>
<dbReference type="Proteomes" id="UP000288079">
    <property type="component" value="Unassembled WGS sequence"/>
</dbReference>
<sequence>MAIYDNLPVFKETYDLLLQFIRLSNGLQRDFRYTIGERLRSVMMDLCIDIYRANADREKLTFIATAREKVVAIKIQIRVLHDTRQISTKQYAQLIDHIESISKQLASWNKYVKKQRTENELK</sequence>
<evidence type="ECO:0000313" key="1">
    <source>
        <dbReference type="EMBL" id="GCB34810.1"/>
    </source>
</evidence>
<comment type="caution">
    <text evidence="1">The sequence shown here is derived from an EMBL/GenBank/DDBJ whole genome shotgun (WGS) entry which is preliminary data.</text>
</comment>
<dbReference type="EMBL" id="BHWB01000004">
    <property type="protein sequence ID" value="GCB34810.1"/>
    <property type="molecule type" value="Genomic_DNA"/>
</dbReference>
<dbReference type="SUPFAM" id="SSF158446">
    <property type="entry name" value="IVS-encoded protein-like"/>
    <property type="match status" value="1"/>
</dbReference>
<dbReference type="InterPro" id="IPR036583">
    <property type="entry name" value="23S_rRNA_IVS_sf"/>
</dbReference>
<protein>
    <recommendedName>
        <fullName evidence="3">Four helix bundle protein</fullName>
    </recommendedName>
</protein>
<accession>A0A401LT99</accession>
<dbReference type="Gene3D" id="1.20.1440.60">
    <property type="entry name" value="23S rRNA-intervening sequence"/>
    <property type="match status" value="1"/>
</dbReference>
<proteinExistence type="predicted"/>
<keyword evidence="2" id="KW-1185">Reference proteome</keyword>
<organism evidence="1 2">
    <name type="scientific">Bacteroides faecalis</name>
    <dbReference type="NCBI Taxonomy" id="2447885"/>
    <lineage>
        <taxon>Bacteria</taxon>
        <taxon>Pseudomonadati</taxon>
        <taxon>Bacteroidota</taxon>
        <taxon>Bacteroidia</taxon>
        <taxon>Bacteroidales</taxon>
        <taxon>Bacteroidaceae</taxon>
        <taxon>Bacteroides</taxon>
    </lineage>
</organism>
<name>A0A401LT99_9BACE</name>
<gene>
    <name evidence="1" type="ORF">KGMB02408_17550</name>
</gene>
<dbReference type="AlphaFoldDB" id="A0A401LT99"/>
<dbReference type="InterPro" id="IPR055360">
    <property type="entry name" value="bAvd"/>
</dbReference>
<dbReference type="RefSeq" id="WP_125040940.1">
    <property type="nucleotide sequence ID" value="NZ_BHWB01000004.1"/>
</dbReference>